<gene>
    <name evidence="1" type="ORF">XELAEV_18012730mg</name>
</gene>
<protein>
    <submittedName>
        <fullName evidence="1">Uncharacterized protein</fullName>
    </submittedName>
</protein>
<proteinExistence type="predicted"/>
<evidence type="ECO:0000313" key="2">
    <source>
        <dbReference type="Proteomes" id="UP000694892"/>
    </source>
</evidence>
<dbReference type="EMBL" id="CM004468">
    <property type="protein sequence ID" value="OCT95047.1"/>
    <property type="molecule type" value="Genomic_DNA"/>
</dbReference>
<dbReference type="AlphaFoldDB" id="A0A974DNP0"/>
<evidence type="ECO:0000313" key="1">
    <source>
        <dbReference type="EMBL" id="OCT95047.1"/>
    </source>
</evidence>
<name>A0A974DNP0_XENLA</name>
<reference evidence="2" key="1">
    <citation type="journal article" date="2016" name="Nature">
        <title>Genome evolution in the allotetraploid frog Xenopus laevis.</title>
        <authorList>
            <person name="Session A.M."/>
            <person name="Uno Y."/>
            <person name="Kwon T."/>
            <person name="Chapman J.A."/>
            <person name="Toyoda A."/>
            <person name="Takahashi S."/>
            <person name="Fukui A."/>
            <person name="Hikosaka A."/>
            <person name="Suzuki A."/>
            <person name="Kondo M."/>
            <person name="van Heeringen S.J."/>
            <person name="Quigley I."/>
            <person name="Heinz S."/>
            <person name="Ogino H."/>
            <person name="Ochi H."/>
            <person name="Hellsten U."/>
            <person name="Lyons J.B."/>
            <person name="Simakov O."/>
            <person name="Putnam N."/>
            <person name="Stites J."/>
            <person name="Kuroki Y."/>
            <person name="Tanaka T."/>
            <person name="Michiue T."/>
            <person name="Watanabe M."/>
            <person name="Bogdanovic O."/>
            <person name="Lister R."/>
            <person name="Georgiou G."/>
            <person name="Paranjpe S.S."/>
            <person name="van Kruijsbergen I."/>
            <person name="Shu S."/>
            <person name="Carlson J."/>
            <person name="Kinoshita T."/>
            <person name="Ohta Y."/>
            <person name="Mawaribuchi S."/>
            <person name="Jenkins J."/>
            <person name="Grimwood J."/>
            <person name="Schmutz J."/>
            <person name="Mitros T."/>
            <person name="Mozaffari S.V."/>
            <person name="Suzuki Y."/>
            <person name="Haramoto Y."/>
            <person name="Yamamoto T.S."/>
            <person name="Takagi C."/>
            <person name="Heald R."/>
            <person name="Miller K."/>
            <person name="Haudenschild C."/>
            <person name="Kitzman J."/>
            <person name="Nakayama T."/>
            <person name="Izutsu Y."/>
            <person name="Robert J."/>
            <person name="Fortriede J."/>
            <person name="Burns K."/>
            <person name="Lotay V."/>
            <person name="Karimi K."/>
            <person name="Yasuoka Y."/>
            <person name="Dichmann D.S."/>
            <person name="Flajnik M.F."/>
            <person name="Houston D.W."/>
            <person name="Shendure J."/>
            <person name="DuPasquier L."/>
            <person name="Vize P.D."/>
            <person name="Zorn A.M."/>
            <person name="Ito M."/>
            <person name="Marcotte E.M."/>
            <person name="Wallingford J.B."/>
            <person name="Ito Y."/>
            <person name="Asashima M."/>
            <person name="Ueno N."/>
            <person name="Matsuda Y."/>
            <person name="Veenstra G.J."/>
            <person name="Fujiyama A."/>
            <person name="Harland R.M."/>
            <person name="Taira M."/>
            <person name="Rokhsar D.S."/>
        </authorList>
    </citation>
    <scope>NUCLEOTIDE SEQUENCE [LARGE SCALE GENOMIC DNA]</scope>
    <source>
        <strain evidence="2">J</strain>
    </source>
</reference>
<accession>A0A974DNP0</accession>
<sequence>MVAQYVAIADALQHLSLVSATCYINNKLSNSSIFYFTPLKHKIPHVLLLLNCHCYWHNGQTKPITRGSQGLLLTRYPKLIKKEKPGVTLSY</sequence>
<organism evidence="1 2">
    <name type="scientific">Xenopus laevis</name>
    <name type="common">African clawed frog</name>
    <dbReference type="NCBI Taxonomy" id="8355"/>
    <lineage>
        <taxon>Eukaryota</taxon>
        <taxon>Metazoa</taxon>
        <taxon>Chordata</taxon>
        <taxon>Craniata</taxon>
        <taxon>Vertebrata</taxon>
        <taxon>Euteleostomi</taxon>
        <taxon>Amphibia</taxon>
        <taxon>Batrachia</taxon>
        <taxon>Anura</taxon>
        <taxon>Pipoidea</taxon>
        <taxon>Pipidae</taxon>
        <taxon>Xenopodinae</taxon>
        <taxon>Xenopus</taxon>
        <taxon>Xenopus</taxon>
    </lineage>
</organism>
<dbReference type="Proteomes" id="UP000694892">
    <property type="component" value="Chromosome 2L"/>
</dbReference>